<evidence type="ECO:0000313" key="3">
    <source>
        <dbReference type="Proteomes" id="UP000503447"/>
    </source>
</evidence>
<evidence type="ECO:0000256" key="1">
    <source>
        <dbReference type="SAM" id="SignalP"/>
    </source>
</evidence>
<proteinExistence type="predicted"/>
<dbReference type="Proteomes" id="UP000503447">
    <property type="component" value="Chromosome"/>
</dbReference>
<name>A0A6M5YRW4_9BACT</name>
<dbReference type="EMBL" id="CP053452">
    <property type="protein sequence ID" value="QJW96795.1"/>
    <property type="molecule type" value="Genomic_DNA"/>
</dbReference>
<feature type="signal peptide" evidence="1">
    <location>
        <begin position="1"/>
        <end position="22"/>
    </location>
</feature>
<dbReference type="Gene3D" id="2.60.120.200">
    <property type="match status" value="1"/>
</dbReference>
<evidence type="ECO:0008006" key="4">
    <source>
        <dbReference type="Google" id="ProtNLM"/>
    </source>
</evidence>
<accession>A0A6M5YRW4</accession>
<dbReference type="KEGG" id="ftj:FTUN_4354"/>
<gene>
    <name evidence="2" type="ORF">FTUN_4354</name>
</gene>
<dbReference type="AlphaFoldDB" id="A0A6M5YRW4"/>
<keyword evidence="3" id="KW-1185">Reference proteome</keyword>
<keyword evidence="1" id="KW-0732">Signal</keyword>
<feature type="chain" id="PRO_5027114342" description="Beta-xylosidase C-terminal Concanavalin A-like domain-containing protein" evidence="1">
    <location>
        <begin position="23"/>
        <end position="232"/>
    </location>
</feature>
<sequence>MWMRCLLLAVAVGLPSPTAVPAAEKPEHLAGWGKPTDPDGDCKIKLDKKVLTMKLPGAAHDFAGELERWNAPRVMSKVDGDFILEVKVSGTFAPTPESTIPGRLAYNGAGILLVSDKDNHLSLQRGAVNFGDRTRHYLNFELRKDAKLPISLYEVELEDKPVFLRVERRGGKVYGMGSHDGVKWQSYDPIEVDFPPALEVGVVGISSSKGLFDCELEGLTLFRKAEIKEPGK</sequence>
<reference evidence="3" key="1">
    <citation type="submission" date="2020-05" db="EMBL/GenBank/DDBJ databases">
        <title>Frigoriglobus tundricola gen. nov., sp. nov., a psychrotolerant cellulolytic planctomycete of the family Gemmataceae with two divergent copies of 16S rRNA gene.</title>
        <authorList>
            <person name="Kulichevskaya I.S."/>
            <person name="Ivanova A.A."/>
            <person name="Naumoff D.G."/>
            <person name="Beletsky A.V."/>
            <person name="Rijpstra W.I.C."/>
            <person name="Sinninghe Damste J.S."/>
            <person name="Mardanov A.V."/>
            <person name="Ravin N.V."/>
            <person name="Dedysh S.N."/>
        </authorList>
    </citation>
    <scope>NUCLEOTIDE SEQUENCE [LARGE SCALE GENOMIC DNA]</scope>
    <source>
        <strain evidence="3">PL17</strain>
    </source>
</reference>
<organism evidence="2 3">
    <name type="scientific">Frigoriglobus tundricola</name>
    <dbReference type="NCBI Taxonomy" id="2774151"/>
    <lineage>
        <taxon>Bacteria</taxon>
        <taxon>Pseudomonadati</taxon>
        <taxon>Planctomycetota</taxon>
        <taxon>Planctomycetia</taxon>
        <taxon>Gemmatales</taxon>
        <taxon>Gemmataceae</taxon>
        <taxon>Frigoriglobus</taxon>
    </lineage>
</organism>
<evidence type="ECO:0000313" key="2">
    <source>
        <dbReference type="EMBL" id="QJW96795.1"/>
    </source>
</evidence>
<dbReference type="RefSeq" id="WP_171472313.1">
    <property type="nucleotide sequence ID" value="NZ_CP053452.2"/>
</dbReference>
<protein>
    <recommendedName>
        <fullName evidence="4">Beta-xylosidase C-terminal Concanavalin A-like domain-containing protein</fullName>
    </recommendedName>
</protein>